<evidence type="ECO:0000256" key="1">
    <source>
        <dbReference type="SAM" id="SignalP"/>
    </source>
</evidence>
<dbReference type="RefSeq" id="WP_142905729.1">
    <property type="nucleotide sequence ID" value="NZ_ML660098.1"/>
</dbReference>
<feature type="domain" description="YHS" evidence="2">
    <location>
        <begin position="45"/>
        <end position="91"/>
    </location>
</feature>
<dbReference type="OrthoDB" id="344729at2"/>
<dbReference type="Proteomes" id="UP000319732">
    <property type="component" value="Unassembled WGS sequence"/>
</dbReference>
<feature type="signal peptide" evidence="1">
    <location>
        <begin position="1"/>
        <end position="25"/>
    </location>
</feature>
<keyword evidence="4" id="KW-1185">Reference proteome</keyword>
<feature type="chain" id="PRO_5021772040" evidence="1">
    <location>
        <begin position="26"/>
        <end position="152"/>
    </location>
</feature>
<dbReference type="AlphaFoldDB" id="A0A545T5T4"/>
<organism evidence="3 4">
    <name type="scientific">Exilibacterium tricleocarpae</name>
    <dbReference type="NCBI Taxonomy" id="2591008"/>
    <lineage>
        <taxon>Bacteria</taxon>
        <taxon>Pseudomonadati</taxon>
        <taxon>Pseudomonadota</taxon>
        <taxon>Gammaproteobacteria</taxon>
        <taxon>Cellvibrionales</taxon>
        <taxon>Cellvibrionaceae</taxon>
        <taxon>Exilibacterium</taxon>
    </lineage>
</organism>
<protein>
    <submittedName>
        <fullName evidence="3">YHS domain-containing protein</fullName>
    </submittedName>
</protein>
<dbReference type="NCBIfam" id="NF041384">
    <property type="entry name" value="YHS_seleno_dom"/>
    <property type="match status" value="1"/>
</dbReference>
<evidence type="ECO:0000313" key="4">
    <source>
        <dbReference type="Proteomes" id="UP000319732"/>
    </source>
</evidence>
<dbReference type="Pfam" id="PF04945">
    <property type="entry name" value="YHS"/>
    <property type="match status" value="1"/>
</dbReference>
<proteinExistence type="predicted"/>
<dbReference type="InterPro" id="IPR007029">
    <property type="entry name" value="YHS_dom"/>
</dbReference>
<comment type="caution">
    <text evidence="3">The sequence shown here is derived from an EMBL/GenBank/DDBJ whole genome shotgun (WGS) entry which is preliminary data.</text>
</comment>
<evidence type="ECO:0000313" key="3">
    <source>
        <dbReference type="EMBL" id="TQV72597.1"/>
    </source>
</evidence>
<accession>A0A545T5T4</accession>
<name>A0A545T5T4_9GAMM</name>
<gene>
    <name evidence="3" type="ORF">FKG94_18020</name>
</gene>
<sequence length="152" mass="17424">MYPLDLRRSLLSFLLLFGLAAGAQAADPIYTSWFNNLAIKGYDAVAYFTENAPVKGKKQWQLEWRGAQWRFSSAENLDAFRANPEKYAPQYGGYCAWAVAHDKLAGIDPQQFSVVDGKLYLNYNAQVQNKWLAERDKLIIDADRRWPSVLER</sequence>
<dbReference type="EMBL" id="VHSG01000019">
    <property type="protein sequence ID" value="TQV72597.1"/>
    <property type="molecule type" value="Genomic_DNA"/>
</dbReference>
<keyword evidence="1" id="KW-0732">Signal</keyword>
<evidence type="ECO:0000259" key="2">
    <source>
        <dbReference type="Pfam" id="PF04945"/>
    </source>
</evidence>
<reference evidence="3 4" key="1">
    <citation type="submission" date="2019-06" db="EMBL/GenBank/DDBJ databases">
        <title>Whole genome sequence for Cellvibrionaceae sp. R142.</title>
        <authorList>
            <person name="Wang G."/>
        </authorList>
    </citation>
    <scope>NUCLEOTIDE SEQUENCE [LARGE SCALE GENOMIC DNA]</scope>
    <source>
        <strain evidence="3 4">R142</strain>
    </source>
</reference>